<feature type="transmembrane region" description="Helical" evidence="6">
    <location>
        <begin position="210"/>
        <end position="232"/>
    </location>
</feature>
<evidence type="ECO:0000256" key="6">
    <source>
        <dbReference type="SAM" id="Phobius"/>
    </source>
</evidence>
<feature type="transmembrane region" description="Helical" evidence="6">
    <location>
        <begin position="35"/>
        <end position="53"/>
    </location>
</feature>
<evidence type="ECO:0000259" key="7">
    <source>
        <dbReference type="Pfam" id="PF00892"/>
    </source>
</evidence>
<feature type="transmembrane region" description="Helical" evidence="6">
    <location>
        <begin position="73"/>
        <end position="92"/>
    </location>
</feature>
<evidence type="ECO:0000313" key="9">
    <source>
        <dbReference type="Proteomes" id="UP000004263"/>
    </source>
</evidence>
<dbReference type="PANTHER" id="PTHR32322">
    <property type="entry name" value="INNER MEMBRANE TRANSPORTER"/>
    <property type="match status" value="1"/>
</dbReference>
<keyword evidence="3 6" id="KW-0812">Transmembrane</keyword>
<evidence type="ECO:0000256" key="3">
    <source>
        <dbReference type="ARBA" id="ARBA00022692"/>
    </source>
</evidence>
<feature type="transmembrane region" description="Helical" evidence="6">
    <location>
        <begin position="128"/>
        <end position="149"/>
    </location>
</feature>
<dbReference type="InterPro" id="IPR000620">
    <property type="entry name" value="EamA_dom"/>
</dbReference>
<name>Q1N243_9GAMM</name>
<dbReference type="HOGENOM" id="CLU_064680_1_0_6"/>
<sequence>MSQHQQAYIYALSAVLLWSTVATAFKIALEFLTPLYLLAIAVSVSAVFLLAVLIKQGKLSQALPHFQKQKKLYLLLAAINPTLYYIILFQAYDLLPAQQAQTINYTWAITLSLLSVPFLGHKLKLQDIIALIMAYAGALIIATEGDVLGLNFSNIPGVILAFASTLFWALYWIFNTRNQDDPVLSLFIGFTIALIPVWLIALVFSEPVTWGWQGLLAASYVGLFEMGVTFWLWQTALHKTEHTAGISSLIFLSPFLSLVFISQILGEAIHSATIWGLCLIIAGILIQKLKGKSKATH</sequence>
<proteinExistence type="predicted"/>
<dbReference type="SUPFAM" id="SSF103481">
    <property type="entry name" value="Multidrug resistance efflux transporter EmrE"/>
    <property type="match status" value="2"/>
</dbReference>
<feature type="transmembrane region" description="Helical" evidence="6">
    <location>
        <begin position="186"/>
        <end position="204"/>
    </location>
</feature>
<feature type="domain" description="EamA" evidence="7">
    <location>
        <begin position="156"/>
        <end position="286"/>
    </location>
</feature>
<dbReference type="RefSeq" id="WP_007018372.1">
    <property type="nucleotide sequence ID" value="NZ_CH724116.1"/>
</dbReference>
<dbReference type="EMBL" id="AAQH01000008">
    <property type="protein sequence ID" value="EAT12321.1"/>
    <property type="molecule type" value="Genomic_DNA"/>
</dbReference>
<feature type="transmembrane region" description="Helical" evidence="6">
    <location>
        <begin position="244"/>
        <end position="262"/>
    </location>
</feature>
<feature type="transmembrane region" description="Helical" evidence="6">
    <location>
        <begin position="155"/>
        <end position="174"/>
    </location>
</feature>
<feature type="domain" description="EamA" evidence="7">
    <location>
        <begin position="7"/>
        <end position="142"/>
    </location>
</feature>
<dbReference type="STRING" id="207949.RED65_15818"/>
<dbReference type="Proteomes" id="UP000004263">
    <property type="component" value="Unassembled WGS sequence"/>
</dbReference>
<gene>
    <name evidence="8" type="ORF">RED65_15818</name>
</gene>
<dbReference type="AlphaFoldDB" id="Q1N243"/>
<keyword evidence="4 6" id="KW-1133">Transmembrane helix</keyword>
<organism evidence="8 9">
    <name type="scientific">Bermanella marisrubri</name>
    <dbReference type="NCBI Taxonomy" id="207949"/>
    <lineage>
        <taxon>Bacteria</taxon>
        <taxon>Pseudomonadati</taxon>
        <taxon>Pseudomonadota</taxon>
        <taxon>Gammaproteobacteria</taxon>
        <taxon>Oceanospirillales</taxon>
        <taxon>Oceanospirillaceae</taxon>
        <taxon>Bermanella</taxon>
    </lineage>
</organism>
<accession>Q1N243</accession>
<dbReference type="InterPro" id="IPR037185">
    <property type="entry name" value="EmrE-like"/>
</dbReference>
<feature type="transmembrane region" description="Helical" evidence="6">
    <location>
        <begin position="7"/>
        <end position="29"/>
    </location>
</feature>
<comment type="subcellular location">
    <subcellularLocation>
        <location evidence="1">Cell membrane</location>
        <topology evidence="1">Multi-pass membrane protein</topology>
    </subcellularLocation>
</comment>
<evidence type="ECO:0000256" key="2">
    <source>
        <dbReference type="ARBA" id="ARBA00022475"/>
    </source>
</evidence>
<evidence type="ECO:0000256" key="1">
    <source>
        <dbReference type="ARBA" id="ARBA00004651"/>
    </source>
</evidence>
<feature type="transmembrane region" description="Helical" evidence="6">
    <location>
        <begin position="104"/>
        <end position="121"/>
    </location>
</feature>
<reference evidence="8 9" key="1">
    <citation type="submission" date="2006-03" db="EMBL/GenBank/DDBJ databases">
        <authorList>
            <person name="Pinhassi J."/>
            <person name="Pedros-Alio C."/>
            <person name="Ferriera S."/>
            <person name="Johnson J."/>
            <person name="Kravitz S."/>
            <person name="Halpern A."/>
            <person name="Remington K."/>
            <person name="Beeson K."/>
            <person name="Tran B."/>
            <person name="Rogers Y.-H."/>
            <person name="Friedman R."/>
            <person name="Venter J.C."/>
        </authorList>
    </citation>
    <scope>NUCLEOTIDE SEQUENCE [LARGE SCALE GENOMIC DNA]</scope>
    <source>
        <strain evidence="8 9">RED65</strain>
    </source>
</reference>
<feature type="transmembrane region" description="Helical" evidence="6">
    <location>
        <begin position="268"/>
        <end position="286"/>
    </location>
</feature>
<evidence type="ECO:0000256" key="5">
    <source>
        <dbReference type="ARBA" id="ARBA00023136"/>
    </source>
</evidence>
<dbReference type="OrthoDB" id="5729944at2"/>
<keyword evidence="9" id="KW-1185">Reference proteome</keyword>
<dbReference type="PANTHER" id="PTHR32322:SF18">
    <property type="entry name" value="S-ADENOSYLMETHIONINE_S-ADENOSYLHOMOCYSTEINE TRANSPORTER"/>
    <property type="match status" value="1"/>
</dbReference>
<evidence type="ECO:0000256" key="4">
    <source>
        <dbReference type="ARBA" id="ARBA00022989"/>
    </source>
</evidence>
<dbReference type="Pfam" id="PF00892">
    <property type="entry name" value="EamA"/>
    <property type="match status" value="2"/>
</dbReference>
<comment type="caution">
    <text evidence="8">The sequence shown here is derived from an EMBL/GenBank/DDBJ whole genome shotgun (WGS) entry which is preliminary data.</text>
</comment>
<dbReference type="GO" id="GO:0005886">
    <property type="term" value="C:plasma membrane"/>
    <property type="evidence" value="ECO:0007669"/>
    <property type="project" value="UniProtKB-SubCell"/>
</dbReference>
<keyword evidence="2" id="KW-1003">Cell membrane</keyword>
<evidence type="ECO:0000313" key="8">
    <source>
        <dbReference type="EMBL" id="EAT12321.1"/>
    </source>
</evidence>
<protein>
    <recommendedName>
        <fullName evidence="7">EamA domain-containing protein</fullName>
    </recommendedName>
</protein>
<dbReference type="InterPro" id="IPR050638">
    <property type="entry name" value="AA-Vitamin_Transporters"/>
</dbReference>
<keyword evidence="5 6" id="KW-0472">Membrane</keyword>